<evidence type="ECO:0000256" key="1">
    <source>
        <dbReference type="ARBA" id="ARBA00022857"/>
    </source>
</evidence>
<accession>W9R0B2</accession>
<dbReference type="Gene3D" id="3.90.25.10">
    <property type="entry name" value="UDP-galactose 4-epimerase, domain 1"/>
    <property type="match status" value="1"/>
</dbReference>
<protein>
    <recommendedName>
        <fullName evidence="3">NmrA-like domain-containing protein</fullName>
    </recommendedName>
</protein>
<keyword evidence="2" id="KW-0560">Oxidoreductase</keyword>
<dbReference type="Gene3D" id="3.40.50.720">
    <property type="entry name" value="NAD(P)-binding Rossmann-like Domain"/>
    <property type="match status" value="1"/>
</dbReference>
<dbReference type="SUPFAM" id="SSF51735">
    <property type="entry name" value="NAD(P)-binding Rossmann-fold domains"/>
    <property type="match status" value="1"/>
</dbReference>
<reference evidence="5" key="1">
    <citation type="submission" date="2013-01" db="EMBL/GenBank/DDBJ databases">
        <title>Draft Genome Sequence of a Mulberry Tree, Morus notabilis C.K. Schneid.</title>
        <authorList>
            <person name="He N."/>
            <person name="Zhao S."/>
        </authorList>
    </citation>
    <scope>NUCLEOTIDE SEQUENCE</scope>
</reference>
<keyword evidence="1" id="KW-0521">NADP</keyword>
<dbReference type="InterPro" id="IPR045312">
    <property type="entry name" value="PCBER-like"/>
</dbReference>
<keyword evidence="5" id="KW-1185">Reference proteome</keyword>
<dbReference type="InterPro" id="IPR050608">
    <property type="entry name" value="NmrA-type/Isoflavone_red_sf"/>
</dbReference>
<evidence type="ECO:0000256" key="2">
    <source>
        <dbReference type="ARBA" id="ARBA00023002"/>
    </source>
</evidence>
<organism evidence="4 5">
    <name type="scientific">Morus notabilis</name>
    <dbReference type="NCBI Taxonomy" id="981085"/>
    <lineage>
        <taxon>Eukaryota</taxon>
        <taxon>Viridiplantae</taxon>
        <taxon>Streptophyta</taxon>
        <taxon>Embryophyta</taxon>
        <taxon>Tracheophyta</taxon>
        <taxon>Spermatophyta</taxon>
        <taxon>Magnoliopsida</taxon>
        <taxon>eudicotyledons</taxon>
        <taxon>Gunneridae</taxon>
        <taxon>Pentapetalae</taxon>
        <taxon>rosids</taxon>
        <taxon>fabids</taxon>
        <taxon>Rosales</taxon>
        <taxon>Moraceae</taxon>
        <taxon>Moreae</taxon>
        <taxon>Morus</taxon>
    </lineage>
</organism>
<sequence>MAEESGASKELGFGGTGHIGSYVAKASVSLGHPTYVYSRDLTPETPPPKKEILQHFESIGGTLGEQEKLVRVLRQVDVVICTFAFPQVAEQFKIIDAIKIAGNIKRFIPADFGLEEDRVKPLKPFQEFLDKKSEVRRAVKEAGIPYTFVSANFLGAYFMNGLLCPHDKPDELVVFGSGDVKVAYVYEEDLGAYTVKAADDARTLNRIVNCRPRANIITAHELFALWEKKTGRTFKKVYVTAEDLVKQAETLPNPKNIGLSIVHTAFVKGESVINFEAEEKEILEASQLYPDHKYTTIDELLDIMLTNPPKPWHTPLG</sequence>
<dbReference type="PANTHER" id="PTHR43349">
    <property type="entry name" value="PINORESINOL REDUCTASE-RELATED"/>
    <property type="match status" value="1"/>
</dbReference>
<dbReference type="AlphaFoldDB" id="W9R0B2"/>
<gene>
    <name evidence="4" type="ORF">L484_008312</name>
</gene>
<name>W9R0B2_9ROSA</name>
<dbReference type="eggNOG" id="ENOG502QU4V">
    <property type="taxonomic scope" value="Eukaryota"/>
</dbReference>
<feature type="domain" description="NmrA-like" evidence="3">
    <location>
        <begin position="13"/>
        <end position="300"/>
    </location>
</feature>
<evidence type="ECO:0000259" key="3">
    <source>
        <dbReference type="Pfam" id="PF05368"/>
    </source>
</evidence>
<dbReference type="GO" id="GO:0009807">
    <property type="term" value="P:lignan biosynthetic process"/>
    <property type="evidence" value="ECO:0007669"/>
    <property type="project" value="UniProtKB-ARBA"/>
</dbReference>
<evidence type="ECO:0000313" key="4">
    <source>
        <dbReference type="EMBL" id="EXB62509.1"/>
    </source>
</evidence>
<dbReference type="Pfam" id="PF05368">
    <property type="entry name" value="NmrA"/>
    <property type="match status" value="1"/>
</dbReference>
<dbReference type="GO" id="GO:0016491">
    <property type="term" value="F:oxidoreductase activity"/>
    <property type="evidence" value="ECO:0007669"/>
    <property type="project" value="UniProtKB-KW"/>
</dbReference>
<proteinExistence type="predicted"/>
<dbReference type="STRING" id="981085.W9R0B2"/>
<dbReference type="InterPro" id="IPR036291">
    <property type="entry name" value="NAD(P)-bd_dom_sf"/>
</dbReference>
<dbReference type="EMBL" id="KE344453">
    <property type="protein sequence ID" value="EXB62509.1"/>
    <property type="molecule type" value="Genomic_DNA"/>
</dbReference>
<dbReference type="Proteomes" id="UP000030645">
    <property type="component" value="Unassembled WGS sequence"/>
</dbReference>
<dbReference type="CDD" id="cd05259">
    <property type="entry name" value="PCBER_SDR_a"/>
    <property type="match status" value="1"/>
</dbReference>
<dbReference type="PANTHER" id="PTHR43349:SF9">
    <property type="entry name" value="PHENYLCOUMARAN BENZYLIC ETHER REDUCTASE-LIKE PROTEIN"/>
    <property type="match status" value="1"/>
</dbReference>
<dbReference type="InterPro" id="IPR008030">
    <property type="entry name" value="NmrA-like"/>
</dbReference>
<evidence type="ECO:0000313" key="5">
    <source>
        <dbReference type="Proteomes" id="UP000030645"/>
    </source>
</evidence>